<evidence type="ECO:0000313" key="7">
    <source>
        <dbReference type="EMBL" id="MPM88062.1"/>
    </source>
</evidence>
<protein>
    <recommendedName>
        <fullName evidence="8">ABC transporter permease</fullName>
    </recommendedName>
</protein>
<dbReference type="GO" id="GO:0022857">
    <property type="term" value="F:transmembrane transporter activity"/>
    <property type="evidence" value="ECO:0007669"/>
    <property type="project" value="InterPro"/>
</dbReference>
<dbReference type="Pfam" id="PF02653">
    <property type="entry name" value="BPD_transp_2"/>
    <property type="match status" value="1"/>
</dbReference>
<dbReference type="PANTHER" id="PTHR47089">
    <property type="entry name" value="ABC TRANSPORTER, PERMEASE PROTEIN"/>
    <property type="match status" value="1"/>
</dbReference>
<evidence type="ECO:0000256" key="6">
    <source>
        <dbReference type="SAM" id="Phobius"/>
    </source>
</evidence>
<keyword evidence="5 6" id="KW-0472">Membrane</keyword>
<keyword evidence="2" id="KW-1003">Cell membrane</keyword>
<dbReference type="CDD" id="cd06580">
    <property type="entry name" value="TM_PBP1_transp_TpRbsC_like"/>
    <property type="match status" value="1"/>
</dbReference>
<dbReference type="InterPro" id="IPR001851">
    <property type="entry name" value="ABC_transp_permease"/>
</dbReference>
<accession>A0A645DHJ3</accession>
<keyword evidence="4 6" id="KW-1133">Transmembrane helix</keyword>
<gene>
    <name evidence="7" type="ORF">SDC9_135163</name>
</gene>
<dbReference type="AlphaFoldDB" id="A0A645DHJ3"/>
<feature type="transmembrane region" description="Helical" evidence="6">
    <location>
        <begin position="100"/>
        <end position="120"/>
    </location>
</feature>
<organism evidence="7">
    <name type="scientific">bioreactor metagenome</name>
    <dbReference type="NCBI Taxonomy" id="1076179"/>
    <lineage>
        <taxon>unclassified sequences</taxon>
        <taxon>metagenomes</taxon>
        <taxon>ecological metagenomes</taxon>
    </lineage>
</organism>
<evidence type="ECO:0000256" key="2">
    <source>
        <dbReference type="ARBA" id="ARBA00022475"/>
    </source>
</evidence>
<dbReference type="PANTHER" id="PTHR47089:SF1">
    <property type="entry name" value="GUANOSINE ABC TRANSPORTER PERMEASE PROTEIN NUPP"/>
    <property type="match status" value="1"/>
</dbReference>
<evidence type="ECO:0000256" key="5">
    <source>
        <dbReference type="ARBA" id="ARBA00023136"/>
    </source>
</evidence>
<dbReference type="EMBL" id="VSSQ01035751">
    <property type="protein sequence ID" value="MPM88062.1"/>
    <property type="molecule type" value="Genomic_DNA"/>
</dbReference>
<dbReference type="GO" id="GO:0005886">
    <property type="term" value="C:plasma membrane"/>
    <property type="evidence" value="ECO:0007669"/>
    <property type="project" value="UniProtKB-SubCell"/>
</dbReference>
<reference evidence="7" key="1">
    <citation type="submission" date="2019-08" db="EMBL/GenBank/DDBJ databases">
        <authorList>
            <person name="Kucharzyk K."/>
            <person name="Murdoch R.W."/>
            <person name="Higgins S."/>
            <person name="Loffler F."/>
        </authorList>
    </citation>
    <scope>NUCLEOTIDE SEQUENCE</scope>
</reference>
<comment type="subcellular location">
    <subcellularLocation>
        <location evidence="1">Cell membrane</location>
        <topology evidence="1">Multi-pass membrane protein</topology>
    </subcellularLocation>
</comment>
<evidence type="ECO:0000256" key="4">
    <source>
        <dbReference type="ARBA" id="ARBA00022989"/>
    </source>
</evidence>
<feature type="transmembrane region" description="Helical" evidence="6">
    <location>
        <begin position="21"/>
        <end position="42"/>
    </location>
</feature>
<keyword evidence="3 6" id="KW-0812">Transmembrane</keyword>
<name>A0A645DHJ3_9ZZZZ</name>
<evidence type="ECO:0000256" key="1">
    <source>
        <dbReference type="ARBA" id="ARBA00004651"/>
    </source>
</evidence>
<feature type="transmembrane region" description="Helical" evidence="6">
    <location>
        <begin position="62"/>
        <end position="88"/>
    </location>
</feature>
<evidence type="ECO:0000256" key="3">
    <source>
        <dbReference type="ARBA" id="ARBA00022692"/>
    </source>
</evidence>
<sequence length="137" mass="14495">MRVSGYNLQAAAYSGIDTRKNILLVTFLAGGVAGLAGVSEVLGVQGRLYALFSPGYGFDGIAVALIGMNSPIGIIVGALLFGAFRAGGNRMQMRAQVPDAIVSVIQAFVIIAVVASQMLLELWNEHRLKKQQESKEA</sequence>
<proteinExistence type="predicted"/>
<evidence type="ECO:0008006" key="8">
    <source>
        <dbReference type="Google" id="ProtNLM"/>
    </source>
</evidence>
<comment type="caution">
    <text evidence="7">The sequence shown here is derived from an EMBL/GenBank/DDBJ whole genome shotgun (WGS) entry which is preliminary data.</text>
</comment>